<dbReference type="EMBL" id="PDNU01000008">
    <property type="protein sequence ID" value="PHK95675.1"/>
    <property type="molecule type" value="Genomic_DNA"/>
</dbReference>
<evidence type="ECO:0000313" key="1">
    <source>
        <dbReference type="EMBL" id="PHK95675.1"/>
    </source>
</evidence>
<evidence type="ECO:0008006" key="3">
    <source>
        <dbReference type="Google" id="ProtNLM"/>
    </source>
</evidence>
<comment type="caution">
    <text evidence="1">The sequence shown here is derived from an EMBL/GenBank/DDBJ whole genome shotgun (WGS) entry which is preliminary data.</text>
</comment>
<keyword evidence="2" id="KW-1185">Reference proteome</keyword>
<sequence>MSLPDAGELVPVLDELVDMAWEPGWGPAALARLVQLCGTLKQSLPPAAWQLARAEMLGHPLHRLMQEDPLIRAAQEMAGRPGLLPLLQDLLLRHEAVRDRIGQASRAGRDLFEATTALGHFSALRGQTAFLARVIDAVLERHPGAEILSLGAGHLREAALLAEPGKLGRWVAQEADNGVIATLRKGLPPGIPLRSLRCNLSYFVRKPYLRGCFDLILLPDLPGCGAAPWLRELVDSAFAALKPGGLLLLGSAGPAPPEAAWMEVFLGLRPCWRTAEEMSTLLAAAPETEAWRPRVFHGSGGGPGGQRLYAMVERRR</sequence>
<dbReference type="SUPFAM" id="SSF53335">
    <property type="entry name" value="S-adenosyl-L-methionine-dependent methyltransferases"/>
    <property type="match status" value="1"/>
</dbReference>
<dbReference type="Proteomes" id="UP000223527">
    <property type="component" value="Unassembled WGS sequence"/>
</dbReference>
<accession>A0A2C7AE14</accession>
<dbReference type="AlphaFoldDB" id="A0A2C7AE14"/>
<gene>
    <name evidence="1" type="ORF">CR162_07460</name>
</gene>
<protein>
    <recommendedName>
        <fullName evidence="3">Class I SAM-dependent methyltransferase</fullName>
    </recommendedName>
</protein>
<dbReference type="InterPro" id="IPR029063">
    <property type="entry name" value="SAM-dependent_MTases_sf"/>
</dbReference>
<name>A0A2C7AE14_9PROT</name>
<proteinExistence type="predicted"/>
<evidence type="ECO:0000313" key="2">
    <source>
        <dbReference type="Proteomes" id="UP000223527"/>
    </source>
</evidence>
<organism evidence="1 2">
    <name type="scientific">Teichococcus rhizosphaerae</name>
    <dbReference type="NCBI Taxonomy" id="1335062"/>
    <lineage>
        <taxon>Bacteria</taxon>
        <taxon>Pseudomonadati</taxon>
        <taxon>Pseudomonadota</taxon>
        <taxon>Alphaproteobacteria</taxon>
        <taxon>Acetobacterales</taxon>
        <taxon>Roseomonadaceae</taxon>
        <taxon>Roseomonas</taxon>
    </lineage>
</organism>
<reference evidence="1 2" key="1">
    <citation type="submission" date="2017-10" db="EMBL/GenBank/DDBJ databases">
        <authorList>
            <person name="Banno H."/>
            <person name="Chua N.-H."/>
        </authorList>
    </citation>
    <scope>NUCLEOTIDE SEQUENCE [LARGE SCALE GENOMIC DNA]</scope>
    <source>
        <strain evidence="1 2">YW11</strain>
    </source>
</reference>
<dbReference type="Gene3D" id="3.40.50.150">
    <property type="entry name" value="Vaccinia Virus protein VP39"/>
    <property type="match status" value="1"/>
</dbReference>